<evidence type="ECO:0000313" key="2">
    <source>
        <dbReference type="EMBL" id="KAK1276438.1"/>
    </source>
</evidence>
<dbReference type="Proteomes" id="UP001179952">
    <property type="component" value="Unassembled WGS sequence"/>
</dbReference>
<dbReference type="InterPro" id="IPR013144">
    <property type="entry name" value="CRA_dom"/>
</dbReference>
<reference evidence="2" key="2">
    <citation type="submission" date="2023-06" db="EMBL/GenBank/DDBJ databases">
        <authorList>
            <person name="Ma L."/>
            <person name="Liu K.-W."/>
            <person name="Li Z."/>
            <person name="Hsiao Y.-Y."/>
            <person name="Qi Y."/>
            <person name="Fu T."/>
            <person name="Tang G."/>
            <person name="Zhang D."/>
            <person name="Sun W.-H."/>
            <person name="Liu D.-K."/>
            <person name="Li Y."/>
            <person name="Chen G.-Z."/>
            <person name="Liu X.-D."/>
            <person name="Liao X.-Y."/>
            <person name="Jiang Y.-T."/>
            <person name="Yu X."/>
            <person name="Hao Y."/>
            <person name="Huang J."/>
            <person name="Zhao X.-W."/>
            <person name="Ke S."/>
            <person name="Chen Y.-Y."/>
            <person name="Wu W.-L."/>
            <person name="Hsu J.-L."/>
            <person name="Lin Y.-F."/>
            <person name="Huang M.-D."/>
            <person name="Li C.-Y."/>
            <person name="Huang L."/>
            <person name="Wang Z.-W."/>
            <person name="Zhao X."/>
            <person name="Zhong W.-Y."/>
            <person name="Peng D.-H."/>
            <person name="Ahmad S."/>
            <person name="Lan S."/>
            <person name="Zhang J.-S."/>
            <person name="Tsai W.-C."/>
            <person name="Van De Peer Y."/>
            <person name="Liu Z.-J."/>
        </authorList>
    </citation>
    <scope>NUCLEOTIDE SEQUENCE</scope>
    <source>
        <strain evidence="2">SCP</strain>
        <tissue evidence="2">Leaves</tissue>
    </source>
</reference>
<dbReference type="Pfam" id="PF10607">
    <property type="entry name" value="CTLH"/>
    <property type="match status" value="1"/>
</dbReference>
<evidence type="ECO:0000259" key="1">
    <source>
        <dbReference type="PROSITE" id="PS50188"/>
    </source>
</evidence>
<comment type="caution">
    <text evidence="2">The sequence shown here is derived from an EMBL/GenBank/DDBJ whole genome shotgun (WGS) entry which is preliminary data.</text>
</comment>
<dbReference type="Pfam" id="PF00622">
    <property type="entry name" value="SPRY"/>
    <property type="match status" value="1"/>
</dbReference>
<evidence type="ECO:0000313" key="3">
    <source>
        <dbReference type="Proteomes" id="UP001179952"/>
    </source>
</evidence>
<dbReference type="InterPro" id="IPR024964">
    <property type="entry name" value="CTLH/CRA"/>
</dbReference>
<dbReference type="InterPro" id="IPR003877">
    <property type="entry name" value="SPRY_dom"/>
</dbReference>
<dbReference type="InterPro" id="IPR050618">
    <property type="entry name" value="Ubq-SigPath_Reg"/>
</dbReference>
<gene>
    <name evidence="2" type="ORF">QJS04_geneDACA011112</name>
</gene>
<dbReference type="CDD" id="cd12885">
    <property type="entry name" value="SPRY_RanBP_like"/>
    <property type="match status" value="1"/>
</dbReference>
<proteinExistence type="predicted"/>
<organism evidence="2 3">
    <name type="scientific">Acorus gramineus</name>
    <name type="common">Dwarf sweet flag</name>
    <dbReference type="NCBI Taxonomy" id="55184"/>
    <lineage>
        <taxon>Eukaryota</taxon>
        <taxon>Viridiplantae</taxon>
        <taxon>Streptophyta</taxon>
        <taxon>Embryophyta</taxon>
        <taxon>Tracheophyta</taxon>
        <taxon>Spermatophyta</taxon>
        <taxon>Magnoliopsida</taxon>
        <taxon>Liliopsida</taxon>
        <taxon>Acoraceae</taxon>
        <taxon>Acorus</taxon>
    </lineage>
</organism>
<dbReference type="SMART" id="SM00449">
    <property type="entry name" value="SPRY"/>
    <property type="match status" value="1"/>
</dbReference>
<dbReference type="SUPFAM" id="SSF49899">
    <property type="entry name" value="Concanavalin A-like lectins/glucanases"/>
    <property type="match status" value="1"/>
</dbReference>
<dbReference type="PROSITE" id="PS50188">
    <property type="entry name" value="B302_SPRY"/>
    <property type="match status" value="1"/>
</dbReference>
<keyword evidence="3" id="KW-1185">Reference proteome</keyword>
<protein>
    <recommendedName>
        <fullName evidence="1">B30.2/SPRY domain-containing protein</fullName>
    </recommendedName>
</protein>
<dbReference type="PANTHER" id="PTHR12864">
    <property type="entry name" value="RAN BINDING PROTEIN 9-RELATED"/>
    <property type="match status" value="1"/>
</dbReference>
<dbReference type="SMART" id="SM00757">
    <property type="entry name" value="CRA"/>
    <property type="match status" value="1"/>
</dbReference>
<dbReference type="EMBL" id="JAUJYN010000003">
    <property type="protein sequence ID" value="KAK1276438.1"/>
    <property type="molecule type" value="Genomic_DNA"/>
</dbReference>
<sequence length="398" mass="44240">MVTNQEPGSGCSFDLVKLGLRLSEDVDMADGEAEEVPSHLNTKNSSAGFVVVSTDKLSVKYTSCNLHGHDVGSVQANCPAPSRRLVYYFEIEVVNAGQKGQIAIGFTTENFKMMRQPGWEQNSYGYHGDDGLIYRGSGKGESFGPTFTTGDTVGGGINYATQELFFTKNRELLGTIYKDVKGPLFPTISVHSLNEEIVRSYLLYYGYQDTLESFDAASNNTPTPNPMIQENGLNEQGVTFELHNRKILRQLIRSGDIDSTFSRLREWYPQIVQAGHIEDAFNYARSELAKFFEIPRLEDLLQDTIALLAYEEPTKSPVGHLLKMNHREVVADAVNAMVLSTDPNVKDVKNCLQSHLEKLLRQLTACCLERRALNGDQGEAFHLHSVVNSDKEVKPASS</sequence>
<dbReference type="InterPro" id="IPR044736">
    <property type="entry name" value="Gid1/RanBPM/SPLA_SPRY"/>
</dbReference>
<dbReference type="AlphaFoldDB" id="A0AAV9BJA5"/>
<name>A0AAV9BJA5_ACOGR</name>
<accession>A0AAV9BJA5</accession>
<dbReference type="Gene3D" id="2.60.120.920">
    <property type="match status" value="1"/>
</dbReference>
<dbReference type="InterPro" id="IPR001870">
    <property type="entry name" value="B30.2/SPRY"/>
</dbReference>
<dbReference type="InterPro" id="IPR043136">
    <property type="entry name" value="B30.2/SPRY_sf"/>
</dbReference>
<dbReference type="InterPro" id="IPR013320">
    <property type="entry name" value="ConA-like_dom_sf"/>
</dbReference>
<feature type="domain" description="B30.2/SPRY" evidence="1">
    <location>
        <begin position="18"/>
        <end position="206"/>
    </location>
</feature>
<reference evidence="2" key="1">
    <citation type="journal article" date="2023" name="Nat. Commun.">
        <title>Diploid and tetraploid genomes of Acorus and the evolution of monocots.</title>
        <authorList>
            <person name="Ma L."/>
            <person name="Liu K.W."/>
            <person name="Li Z."/>
            <person name="Hsiao Y.Y."/>
            <person name="Qi Y."/>
            <person name="Fu T."/>
            <person name="Tang G.D."/>
            <person name="Zhang D."/>
            <person name="Sun W.H."/>
            <person name="Liu D.K."/>
            <person name="Li Y."/>
            <person name="Chen G.Z."/>
            <person name="Liu X.D."/>
            <person name="Liao X.Y."/>
            <person name="Jiang Y.T."/>
            <person name="Yu X."/>
            <person name="Hao Y."/>
            <person name="Huang J."/>
            <person name="Zhao X.W."/>
            <person name="Ke S."/>
            <person name="Chen Y.Y."/>
            <person name="Wu W.L."/>
            <person name="Hsu J.L."/>
            <person name="Lin Y.F."/>
            <person name="Huang M.D."/>
            <person name="Li C.Y."/>
            <person name="Huang L."/>
            <person name="Wang Z.W."/>
            <person name="Zhao X."/>
            <person name="Zhong W.Y."/>
            <person name="Peng D.H."/>
            <person name="Ahmad S."/>
            <person name="Lan S."/>
            <person name="Zhang J.S."/>
            <person name="Tsai W.C."/>
            <person name="Van de Peer Y."/>
            <person name="Liu Z.J."/>
        </authorList>
    </citation>
    <scope>NUCLEOTIDE SEQUENCE</scope>
    <source>
        <tissue evidence="2">Leaves</tissue>
    </source>
</reference>